<organism evidence="1 2">
    <name type="scientific">Ruminococcus flavefaciens</name>
    <dbReference type="NCBI Taxonomy" id="1265"/>
    <lineage>
        <taxon>Bacteria</taxon>
        <taxon>Bacillati</taxon>
        <taxon>Bacillota</taxon>
        <taxon>Clostridia</taxon>
        <taxon>Eubacteriales</taxon>
        <taxon>Oscillospiraceae</taxon>
        <taxon>Ruminococcus</taxon>
    </lineage>
</organism>
<evidence type="ECO:0008006" key="3">
    <source>
        <dbReference type="Google" id="ProtNLM"/>
    </source>
</evidence>
<dbReference type="Proteomes" id="UP000183190">
    <property type="component" value="Unassembled WGS sequence"/>
</dbReference>
<dbReference type="SUPFAM" id="SSF53795">
    <property type="entry name" value="PEP carboxykinase-like"/>
    <property type="match status" value="1"/>
</dbReference>
<protein>
    <recommendedName>
        <fullName evidence="3">SynChlorMet cassette protein ScmC</fullName>
    </recommendedName>
</protein>
<dbReference type="Gene3D" id="3.40.50.300">
    <property type="entry name" value="P-loop containing nucleotide triphosphate hydrolases"/>
    <property type="match status" value="1"/>
</dbReference>
<dbReference type="AlphaFoldDB" id="A0A1H6HW96"/>
<evidence type="ECO:0000313" key="2">
    <source>
        <dbReference type="Proteomes" id="UP000183190"/>
    </source>
</evidence>
<sequence>MFTGKYKMADKIIEVNSIYEKVHEYCKDYLTDEPADLSVEMTAEDIIYEKQKSDSEFAYEGKELPNFSDDLLEETAVYRKIAEYMPNYDTFVFHGSVIAVEGQGFLFTAKSGTGKSTHTRLWREYLGDKAVMVNDDKPMLKITDTGVIAYGTPYNGKHRLGCNMSVPLKAICILTRGEKNSIVPIGKTEAYSMLLQQVYRPQDPLQMAKTLKLVDRMAESIELYRLACNMDMEAAEVAYNGMKG</sequence>
<dbReference type="OrthoDB" id="384098at2"/>
<dbReference type="InterPro" id="IPR027417">
    <property type="entry name" value="P-loop_NTPase"/>
</dbReference>
<reference evidence="1 2" key="1">
    <citation type="submission" date="2016-10" db="EMBL/GenBank/DDBJ databases">
        <authorList>
            <person name="de Groot N.N."/>
        </authorList>
    </citation>
    <scope>NUCLEOTIDE SEQUENCE [LARGE SCALE GENOMIC DNA]</scope>
    <source>
        <strain evidence="1 2">YAD2003</strain>
    </source>
</reference>
<accession>A0A1H6HW96</accession>
<gene>
    <name evidence="1" type="ORF">SAMN02910265_00232</name>
</gene>
<proteinExistence type="predicted"/>
<evidence type="ECO:0000313" key="1">
    <source>
        <dbReference type="EMBL" id="SEH38409.1"/>
    </source>
</evidence>
<dbReference type="EMBL" id="FNWV01000001">
    <property type="protein sequence ID" value="SEH38409.1"/>
    <property type="molecule type" value="Genomic_DNA"/>
</dbReference>
<name>A0A1H6HW96_RUMFL</name>